<feature type="transmembrane region" description="Helical" evidence="2">
    <location>
        <begin position="138"/>
        <end position="161"/>
    </location>
</feature>
<gene>
    <name evidence="4" type="ORF">B0A52_06301</name>
</gene>
<dbReference type="PANTHER" id="PTHR23028">
    <property type="entry name" value="ACETYLTRANSFERASE"/>
    <property type="match status" value="1"/>
</dbReference>
<comment type="caution">
    <text evidence="4">The sequence shown here is derived from an EMBL/GenBank/DDBJ whole genome shotgun (WGS) entry which is preliminary data.</text>
</comment>
<feature type="compositionally biased region" description="Acidic residues" evidence="1">
    <location>
        <begin position="38"/>
        <end position="57"/>
    </location>
</feature>
<evidence type="ECO:0000259" key="3">
    <source>
        <dbReference type="Pfam" id="PF01757"/>
    </source>
</evidence>
<sequence length="524" mass="60284">MGLFNRTRDDQTVDSPSEEPVEYTPVQLKEIEGRYPDQDNDDDDDDDDIDLDADDLDTEKQTTLLPTPRWKRFTTYNSQFKSHLIAALPRYCQPGGLKNKKKLHATSYLDALRGYAAWIVFMFHTFNTYDPSWRLQPFISIIFAGNGMVALFFVISGYVLSYRLLQHIRNRAAVPVLESLVSSLFRRYLRLYGSCVLSLVIVFIMVRLRWYDGMGDLYIPSFFGQLGDFCLNTFFFINPFAEVKGYFTKEVFISKYLGPMWTIPVEFRGSVIVFVFLAAVCKLSTRSRMLLTWLIILVSYGWTDVYVAEFFMGMFVADLSLGRNPDRLKKAANAPADSLPSHNSQEMPISGSSSSSSSGSAQSIPSKIFYSLLFILAIFILGQPDQTDLGVWGPFPWKFLKSWIPWYYNFSAGIFFYLSMGSFLLILSLDSYRTLQLPLEWGFSQYVGDLSFGIYALHPPLAFCFYRDWAEPLREKYLGTSPWAYLPGFLAMTLLVFTAADYFNRLDGKVVKFGRWLQSKMFRW</sequence>
<feature type="transmembrane region" description="Helical" evidence="2">
    <location>
        <begin position="291"/>
        <end position="317"/>
    </location>
</feature>
<dbReference type="OrthoDB" id="5819582at2759"/>
<keyword evidence="2" id="KW-0812">Transmembrane</keyword>
<feature type="transmembrane region" description="Helical" evidence="2">
    <location>
        <begin position="441"/>
        <end position="463"/>
    </location>
</feature>
<feature type="domain" description="Acyltransferase 3" evidence="3">
    <location>
        <begin position="108"/>
        <end position="497"/>
    </location>
</feature>
<dbReference type="PANTHER" id="PTHR23028:SF134">
    <property type="entry name" value="PUTATIVE (AFU_ORTHOLOGUE AFUA_4G08520)-RELATED"/>
    <property type="match status" value="1"/>
</dbReference>
<feature type="transmembrane region" description="Helical" evidence="2">
    <location>
        <begin position="108"/>
        <end position="126"/>
    </location>
</feature>
<accession>A0A438N308</accession>
<dbReference type="Pfam" id="PF01757">
    <property type="entry name" value="Acyl_transf_3"/>
    <property type="match status" value="1"/>
</dbReference>
<keyword evidence="2" id="KW-1133">Transmembrane helix</keyword>
<evidence type="ECO:0000313" key="4">
    <source>
        <dbReference type="EMBL" id="RVX70129.1"/>
    </source>
</evidence>
<feature type="transmembrane region" description="Helical" evidence="2">
    <location>
        <begin position="368"/>
        <end position="386"/>
    </location>
</feature>
<dbReference type="GO" id="GO:0016747">
    <property type="term" value="F:acyltransferase activity, transferring groups other than amino-acyl groups"/>
    <property type="evidence" value="ECO:0007669"/>
    <property type="project" value="InterPro"/>
</dbReference>
<evidence type="ECO:0000313" key="5">
    <source>
        <dbReference type="Proteomes" id="UP000288859"/>
    </source>
</evidence>
<dbReference type="Proteomes" id="UP000288859">
    <property type="component" value="Unassembled WGS sequence"/>
</dbReference>
<evidence type="ECO:0000256" key="1">
    <source>
        <dbReference type="SAM" id="MobiDB-lite"/>
    </source>
</evidence>
<feature type="compositionally biased region" description="Low complexity" evidence="1">
    <location>
        <begin position="350"/>
        <end position="360"/>
    </location>
</feature>
<proteinExistence type="predicted"/>
<dbReference type="EMBL" id="NAJM01000025">
    <property type="protein sequence ID" value="RVX70129.1"/>
    <property type="molecule type" value="Genomic_DNA"/>
</dbReference>
<feature type="region of interest" description="Disordered" evidence="1">
    <location>
        <begin position="331"/>
        <end position="361"/>
    </location>
</feature>
<organism evidence="4 5">
    <name type="scientific">Exophiala mesophila</name>
    <name type="common">Black yeast-like fungus</name>
    <dbReference type="NCBI Taxonomy" id="212818"/>
    <lineage>
        <taxon>Eukaryota</taxon>
        <taxon>Fungi</taxon>
        <taxon>Dikarya</taxon>
        <taxon>Ascomycota</taxon>
        <taxon>Pezizomycotina</taxon>
        <taxon>Eurotiomycetes</taxon>
        <taxon>Chaetothyriomycetidae</taxon>
        <taxon>Chaetothyriales</taxon>
        <taxon>Herpotrichiellaceae</taxon>
        <taxon>Exophiala</taxon>
    </lineage>
</organism>
<dbReference type="VEuPathDB" id="FungiDB:PV10_03316"/>
<name>A0A438N308_EXOME</name>
<feature type="transmembrane region" description="Helical" evidence="2">
    <location>
        <begin position="258"/>
        <end position="279"/>
    </location>
</feature>
<reference evidence="4 5" key="1">
    <citation type="submission" date="2017-03" db="EMBL/GenBank/DDBJ databases">
        <title>Genomes of endolithic fungi from Antarctica.</title>
        <authorList>
            <person name="Coleine C."/>
            <person name="Masonjones S."/>
            <person name="Stajich J.E."/>
        </authorList>
    </citation>
    <scope>NUCLEOTIDE SEQUENCE [LARGE SCALE GENOMIC DNA]</scope>
    <source>
        <strain evidence="4 5">CCFEE 6314</strain>
    </source>
</reference>
<feature type="compositionally biased region" description="Basic and acidic residues" evidence="1">
    <location>
        <begin position="1"/>
        <end position="11"/>
    </location>
</feature>
<protein>
    <recommendedName>
        <fullName evidence="3">Acyltransferase 3 domain-containing protein</fullName>
    </recommendedName>
</protein>
<dbReference type="InterPro" id="IPR002656">
    <property type="entry name" value="Acyl_transf_3_dom"/>
</dbReference>
<feature type="region of interest" description="Disordered" evidence="1">
    <location>
        <begin position="1"/>
        <end position="57"/>
    </location>
</feature>
<feature type="transmembrane region" description="Helical" evidence="2">
    <location>
        <begin position="191"/>
        <end position="211"/>
    </location>
</feature>
<feature type="transmembrane region" description="Helical" evidence="2">
    <location>
        <begin position="483"/>
        <end position="503"/>
    </location>
</feature>
<feature type="transmembrane region" description="Helical" evidence="2">
    <location>
        <begin position="406"/>
        <end position="429"/>
    </location>
</feature>
<dbReference type="InterPro" id="IPR050879">
    <property type="entry name" value="Acyltransferase_3"/>
</dbReference>
<dbReference type="AlphaFoldDB" id="A0A438N308"/>
<keyword evidence="2" id="KW-0472">Membrane</keyword>
<evidence type="ECO:0000256" key="2">
    <source>
        <dbReference type="SAM" id="Phobius"/>
    </source>
</evidence>